<dbReference type="Proteomes" id="UP001432027">
    <property type="component" value="Unassembled WGS sequence"/>
</dbReference>
<sequence>RPPLPPLHPPRPPLLMYAYVSFLQSTAQCLQLPHSEQGRSRGASPIDARHAVRRASSNRGMFLIFIFCFGRLNWLLTSRRKKISREVIKAVEMKANIRSVMAEPRLRFRSNGSSMHI</sequence>
<reference evidence="1" key="1">
    <citation type="submission" date="2023-10" db="EMBL/GenBank/DDBJ databases">
        <title>Genome assembly of Pristionchus species.</title>
        <authorList>
            <person name="Yoshida K."/>
            <person name="Sommer R.J."/>
        </authorList>
    </citation>
    <scope>NUCLEOTIDE SEQUENCE</scope>
    <source>
        <strain evidence="1">RS0144</strain>
    </source>
</reference>
<dbReference type="AlphaFoldDB" id="A0AAV5T369"/>
<name>A0AAV5T369_9BILA</name>
<organism evidence="1 2">
    <name type="scientific">Pristionchus entomophagus</name>
    <dbReference type="NCBI Taxonomy" id="358040"/>
    <lineage>
        <taxon>Eukaryota</taxon>
        <taxon>Metazoa</taxon>
        <taxon>Ecdysozoa</taxon>
        <taxon>Nematoda</taxon>
        <taxon>Chromadorea</taxon>
        <taxon>Rhabditida</taxon>
        <taxon>Rhabditina</taxon>
        <taxon>Diplogasteromorpha</taxon>
        <taxon>Diplogasteroidea</taxon>
        <taxon>Neodiplogasteridae</taxon>
        <taxon>Pristionchus</taxon>
    </lineage>
</organism>
<accession>A0AAV5T369</accession>
<evidence type="ECO:0000313" key="1">
    <source>
        <dbReference type="EMBL" id="GMS88019.1"/>
    </source>
</evidence>
<evidence type="ECO:0008006" key="3">
    <source>
        <dbReference type="Google" id="ProtNLM"/>
    </source>
</evidence>
<protein>
    <recommendedName>
        <fullName evidence="3">G protein-coupled receptor</fullName>
    </recommendedName>
</protein>
<feature type="non-terminal residue" evidence="1">
    <location>
        <position position="117"/>
    </location>
</feature>
<dbReference type="EMBL" id="BTSX01000003">
    <property type="protein sequence ID" value="GMS88019.1"/>
    <property type="molecule type" value="Genomic_DNA"/>
</dbReference>
<evidence type="ECO:0000313" key="2">
    <source>
        <dbReference type="Proteomes" id="UP001432027"/>
    </source>
</evidence>
<feature type="non-terminal residue" evidence="1">
    <location>
        <position position="1"/>
    </location>
</feature>
<comment type="caution">
    <text evidence="1">The sequence shown here is derived from an EMBL/GenBank/DDBJ whole genome shotgun (WGS) entry which is preliminary data.</text>
</comment>
<gene>
    <name evidence="1" type="ORF">PENTCL1PPCAC_10194</name>
</gene>
<proteinExistence type="predicted"/>
<keyword evidence="2" id="KW-1185">Reference proteome</keyword>